<evidence type="ECO:0000313" key="4">
    <source>
        <dbReference type="Proteomes" id="UP000189004"/>
    </source>
</evidence>
<dbReference type="RefSeq" id="WP_077692244.1">
    <property type="nucleotide sequence ID" value="NZ_MCOK01000001.1"/>
</dbReference>
<name>A0A1V3C606_9ACTN</name>
<dbReference type="OrthoDB" id="3427266at2"/>
<feature type="region of interest" description="Disordered" evidence="1">
    <location>
        <begin position="200"/>
        <end position="352"/>
    </location>
</feature>
<dbReference type="AlphaFoldDB" id="A0A1V3C606"/>
<feature type="region of interest" description="Disordered" evidence="1">
    <location>
        <begin position="141"/>
        <end position="161"/>
    </location>
</feature>
<gene>
    <name evidence="3" type="ORF">NOSIN_19880</name>
</gene>
<feature type="compositionally biased region" description="Pro residues" evidence="1">
    <location>
        <begin position="206"/>
        <end position="219"/>
    </location>
</feature>
<feature type="transmembrane region" description="Helical" evidence="2">
    <location>
        <begin position="354"/>
        <end position="374"/>
    </location>
</feature>
<feature type="region of interest" description="Disordered" evidence="1">
    <location>
        <begin position="35"/>
        <end position="117"/>
    </location>
</feature>
<reference evidence="4" key="1">
    <citation type="submission" date="2016-08" db="EMBL/GenBank/DDBJ databases">
        <authorList>
            <person name="Tokovenko B."/>
            <person name="Kalinowski J."/>
        </authorList>
    </citation>
    <scope>NUCLEOTIDE SEQUENCE [LARGE SCALE GENOMIC DNA]</scope>
    <source>
        <strain evidence="4">UTMC102</strain>
    </source>
</reference>
<evidence type="ECO:0000256" key="2">
    <source>
        <dbReference type="SAM" id="Phobius"/>
    </source>
</evidence>
<feature type="compositionally biased region" description="Low complexity" evidence="1">
    <location>
        <begin position="269"/>
        <end position="281"/>
    </location>
</feature>
<feature type="compositionally biased region" description="Low complexity" evidence="1">
    <location>
        <begin position="41"/>
        <end position="65"/>
    </location>
</feature>
<dbReference type="Proteomes" id="UP000189004">
    <property type="component" value="Unassembled WGS sequence"/>
</dbReference>
<keyword evidence="2" id="KW-0472">Membrane</keyword>
<dbReference type="EMBL" id="MCOK01000001">
    <property type="protein sequence ID" value="OOC55810.1"/>
    <property type="molecule type" value="Genomic_DNA"/>
</dbReference>
<feature type="compositionally biased region" description="Gly residues" evidence="1">
    <location>
        <begin position="251"/>
        <end position="263"/>
    </location>
</feature>
<protein>
    <submittedName>
        <fullName evidence="3">Uncharacterized protein</fullName>
    </submittedName>
</protein>
<keyword evidence="2" id="KW-0812">Transmembrane</keyword>
<organism evidence="3 4">
    <name type="scientific">Nocardiopsis sinuspersici</name>
    <dbReference type="NCBI Taxonomy" id="501010"/>
    <lineage>
        <taxon>Bacteria</taxon>
        <taxon>Bacillati</taxon>
        <taxon>Actinomycetota</taxon>
        <taxon>Actinomycetes</taxon>
        <taxon>Streptosporangiales</taxon>
        <taxon>Nocardiopsidaceae</taxon>
        <taxon>Nocardiopsis</taxon>
    </lineage>
</organism>
<feature type="compositionally biased region" description="Pro residues" evidence="1">
    <location>
        <begin position="66"/>
        <end position="86"/>
    </location>
</feature>
<keyword evidence="2" id="KW-1133">Transmembrane helix</keyword>
<sequence length="392" mass="38374">MSTSAASSPLTPGLRRAGAALGAVFVGSSLIAVMPPAHAEPSPSGTPSPSVSPSASASPPASASTSPPPSASPSPSPPPSDPPTEPPTASAVIDFENGTSEVKLGESAPANPLTVSNTGDASICLTGLDVKALEFSAQGFEPQEVAPGDSVSAGEVTGRPSKPTDVVAILTYALAQEGVDCTALEPTTVHTVATGAWTVSVTGPSHTPPPTPSPTPSPDPTESETSPPPDPDPSGTPEETEDPTKDPSVSGGSGDGNGSGGSGDRNDSGRSGNPSTPSNPSTGGGVGDVPTSDVPTSDPAFPDLPSDDAALPEVAPGSEDLAALPTVTPGSGGDELDGDETEVAAGHGDLGPNMAPAVLLAAFLLALLLATPLAPARRVRVGGGYQGKRRRQ</sequence>
<dbReference type="STRING" id="501010.NOSIN_19880"/>
<accession>A0A1V3C606</accession>
<evidence type="ECO:0000256" key="1">
    <source>
        <dbReference type="SAM" id="MobiDB-lite"/>
    </source>
</evidence>
<comment type="caution">
    <text evidence="3">The sequence shown here is derived from an EMBL/GenBank/DDBJ whole genome shotgun (WGS) entry which is preliminary data.</text>
</comment>
<evidence type="ECO:0000313" key="3">
    <source>
        <dbReference type="EMBL" id="OOC55810.1"/>
    </source>
</evidence>
<keyword evidence="4" id="KW-1185">Reference proteome</keyword>
<proteinExistence type="predicted"/>